<dbReference type="CDD" id="cd00046">
    <property type="entry name" value="SF2-N"/>
    <property type="match status" value="1"/>
</dbReference>
<comment type="caution">
    <text evidence="3">The sequence shown here is derived from an EMBL/GenBank/DDBJ whole genome shotgun (WGS) entry which is preliminary data.</text>
</comment>
<feature type="domain" description="Helicase ATP-binding" evidence="2">
    <location>
        <begin position="140"/>
        <end position="295"/>
    </location>
</feature>
<dbReference type="GO" id="GO:0005524">
    <property type="term" value="F:ATP binding"/>
    <property type="evidence" value="ECO:0007669"/>
    <property type="project" value="InterPro"/>
</dbReference>
<dbReference type="Pfam" id="PF04851">
    <property type="entry name" value="ResIII"/>
    <property type="match status" value="1"/>
</dbReference>
<gene>
    <name evidence="3" type="ORF">ElyMa_002586800</name>
</gene>
<dbReference type="InterPro" id="IPR027417">
    <property type="entry name" value="P-loop_NTPase"/>
</dbReference>
<evidence type="ECO:0000313" key="3">
    <source>
        <dbReference type="EMBL" id="GFR91208.1"/>
    </source>
</evidence>
<dbReference type="Gene3D" id="3.40.50.300">
    <property type="entry name" value="P-loop containing nucleotide triphosphate hydrolases"/>
    <property type="match status" value="1"/>
</dbReference>
<dbReference type="Proteomes" id="UP000762676">
    <property type="component" value="Unassembled WGS sequence"/>
</dbReference>
<dbReference type="AlphaFoldDB" id="A0AAV4GZ85"/>
<dbReference type="InterPro" id="IPR002464">
    <property type="entry name" value="DNA/RNA_helicase_DEAH_CS"/>
</dbReference>
<evidence type="ECO:0000256" key="1">
    <source>
        <dbReference type="ARBA" id="ARBA00022801"/>
    </source>
</evidence>
<dbReference type="SUPFAM" id="SSF52540">
    <property type="entry name" value="P-loop containing nucleoside triphosphate hydrolases"/>
    <property type="match status" value="2"/>
</dbReference>
<sequence>MEASQALPLGGPDSVGVVTPLGLRVSIASLTARLGSQKNFRRFLKTLIVTEKPQPGRPKAARVCRFAYSSGAGFLYIPSVKIPTLLGHTLGRVYVDPAFARARQLGGGIRRIPSERWIPTQAFYSYQSAAAEYLCRPAGPLGFGGVGVAYVQMGTGLGKTRLGLAVSARGRGPVFVVVPTEAIRLQWLDEFQAIFPQLRCAPYNNPPKTSNKTAPHALSHDVVVGIINTVRAKKPGFFEGYSTVILDEAHELHTPKNLNVLWLAQGVPRVLGLSATPDDRVDGLDRVVYHFLGAPIRAERDIPGLDMGNSFFAGRVREVEYSGHPDFCEAAISAAGTVSAIETIGTIIRDPARLRLVAAEIERVVRLHESEPPNSLLAFGLGPPPASAASKKFSGVRSHGVFVFAEHREYLSVLRESLLERFAPEDIEMPEMGCADADAPVVLRGGATRDQISRAHRARIVLTTYGYSRRGVSLVEMTAIVLATPRRNGMRQILGRITRRGSDESILRIVVDIKDVRTALKSQSSDRRKVYIEK</sequence>
<evidence type="ECO:0000259" key="2">
    <source>
        <dbReference type="PROSITE" id="PS51192"/>
    </source>
</evidence>
<dbReference type="InterPro" id="IPR006935">
    <property type="entry name" value="Helicase/UvrB_N"/>
</dbReference>
<dbReference type="GO" id="GO:0016787">
    <property type="term" value="F:hydrolase activity"/>
    <property type="evidence" value="ECO:0007669"/>
    <property type="project" value="UniProtKB-KW"/>
</dbReference>
<evidence type="ECO:0000313" key="4">
    <source>
        <dbReference type="Proteomes" id="UP000762676"/>
    </source>
</evidence>
<keyword evidence="1" id="KW-0378">Hydrolase</keyword>
<dbReference type="PROSITE" id="PS51192">
    <property type="entry name" value="HELICASE_ATP_BIND_1"/>
    <property type="match status" value="1"/>
</dbReference>
<organism evidence="3 4">
    <name type="scientific">Elysia marginata</name>
    <dbReference type="NCBI Taxonomy" id="1093978"/>
    <lineage>
        <taxon>Eukaryota</taxon>
        <taxon>Metazoa</taxon>
        <taxon>Spiralia</taxon>
        <taxon>Lophotrochozoa</taxon>
        <taxon>Mollusca</taxon>
        <taxon>Gastropoda</taxon>
        <taxon>Heterobranchia</taxon>
        <taxon>Euthyneura</taxon>
        <taxon>Panpulmonata</taxon>
        <taxon>Sacoglossa</taxon>
        <taxon>Placobranchoidea</taxon>
        <taxon>Plakobranchidae</taxon>
        <taxon>Elysia</taxon>
    </lineage>
</organism>
<dbReference type="InterPro" id="IPR014001">
    <property type="entry name" value="Helicase_ATP-bd"/>
</dbReference>
<reference evidence="3 4" key="1">
    <citation type="journal article" date="2021" name="Elife">
        <title>Chloroplast acquisition without the gene transfer in kleptoplastic sea slugs, Plakobranchus ocellatus.</title>
        <authorList>
            <person name="Maeda T."/>
            <person name="Takahashi S."/>
            <person name="Yoshida T."/>
            <person name="Shimamura S."/>
            <person name="Takaki Y."/>
            <person name="Nagai Y."/>
            <person name="Toyoda A."/>
            <person name="Suzuki Y."/>
            <person name="Arimoto A."/>
            <person name="Ishii H."/>
            <person name="Satoh N."/>
            <person name="Nishiyama T."/>
            <person name="Hasebe M."/>
            <person name="Maruyama T."/>
            <person name="Minagawa J."/>
            <person name="Obokata J."/>
            <person name="Shigenobu S."/>
        </authorList>
    </citation>
    <scope>NUCLEOTIDE SEQUENCE [LARGE SCALE GENOMIC DNA]</scope>
</reference>
<proteinExistence type="predicted"/>
<dbReference type="PROSITE" id="PS00690">
    <property type="entry name" value="DEAH_ATP_HELICASE"/>
    <property type="match status" value="1"/>
</dbReference>
<dbReference type="SMART" id="SM00487">
    <property type="entry name" value="DEXDc"/>
    <property type="match status" value="1"/>
</dbReference>
<feature type="non-terminal residue" evidence="3">
    <location>
        <position position="534"/>
    </location>
</feature>
<dbReference type="EMBL" id="BMAT01005329">
    <property type="protein sequence ID" value="GFR91208.1"/>
    <property type="molecule type" value="Genomic_DNA"/>
</dbReference>
<accession>A0AAV4GZ85</accession>
<keyword evidence="4" id="KW-1185">Reference proteome</keyword>
<dbReference type="GO" id="GO:0003677">
    <property type="term" value="F:DNA binding"/>
    <property type="evidence" value="ECO:0007669"/>
    <property type="project" value="InterPro"/>
</dbReference>
<protein>
    <submittedName>
        <fullName evidence="3">BA71V-QP509L</fullName>
    </submittedName>
</protein>
<name>A0AAV4GZ85_9GAST</name>